<evidence type="ECO:0000256" key="12">
    <source>
        <dbReference type="ARBA" id="ARBA00023098"/>
    </source>
</evidence>
<reference evidence="17 18" key="1">
    <citation type="journal article" date="2019" name="Sci. Rep.">
        <title>Comparative genomics of chytrid fungi reveal insights into the obligate biotrophic and pathogenic lifestyle of Synchytrium endobioticum.</title>
        <authorList>
            <person name="van de Vossenberg B.T.L.H."/>
            <person name="Warris S."/>
            <person name="Nguyen H.D.T."/>
            <person name="van Gent-Pelzer M.P.E."/>
            <person name="Joly D.L."/>
            <person name="van de Geest H.C."/>
            <person name="Bonants P.J.M."/>
            <person name="Smith D.S."/>
            <person name="Levesque C.A."/>
            <person name="van der Lee T.A.J."/>
        </authorList>
    </citation>
    <scope>NUCLEOTIDE SEQUENCE [LARGE SCALE GENOMIC DNA]</scope>
    <source>
        <strain evidence="17 18">JEL517</strain>
    </source>
</reference>
<keyword evidence="6 16" id="KW-0444">Lipid biosynthesis</keyword>
<evidence type="ECO:0000256" key="15">
    <source>
        <dbReference type="ARBA" id="ARBA00048109"/>
    </source>
</evidence>
<evidence type="ECO:0000256" key="11">
    <source>
        <dbReference type="ARBA" id="ARBA00022989"/>
    </source>
</evidence>
<dbReference type="GeneID" id="42005573"/>
<evidence type="ECO:0000313" key="17">
    <source>
        <dbReference type="EMBL" id="TPX32523.1"/>
    </source>
</evidence>
<comment type="function">
    <text evidence="16">Catalyzes the terminal and only committed step in triacylglycerol synthesis by using diacylglycerol and fatty acyl CoA as substrates.</text>
</comment>
<proteinExistence type="inferred from homology"/>
<evidence type="ECO:0000256" key="16">
    <source>
        <dbReference type="RuleBase" id="RU367023"/>
    </source>
</evidence>
<dbReference type="OrthoDB" id="264532at2759"/>
<evidence type="ECO:0000313" key="18">
    <source>
        <dbReference type="Proteomes" id="UP000319731"/>
    </source>
</evidence>
<comment type="catalytic activity">
    <reaction evidence="15 16">
        <text>an acyl-CoA + a 1,2-diacyl-sn-glycerol = a triacyl-sn-glycerol + CoA</text>
        <dbReference type="Rhea" id="RHEA:10868"/>
        <dbReference type="ChEBI" id="CHEBI:17815"/>
        <dbReference type="ChEBI" id="CHEBI:57287"/>
        <dbReference type="ChEBI" id="CHEBI:58342"/>
        <dbReference type="ChEBI" id="CHEBI:64615"/>
        <dbReference type="EC" id="2.3.1.20"/>
    </reaction>
</comment>
<evidence type="ECO:0000256" key="1">
    <source>
        <dbReference type="ARBA" id="ARBA00004477"/>
    </source>
</evidence>
<dbReference type="AlphaFoldDB" id="A0A507C4R4"/>
<protein>
    <recommendedName>
        <fullName evidence="5 16">Diacylglycerol O-acyltransferase</fullName>
        <ecNumber evidence="5 16">2.3.1.20</ecNumber>
    </recommendedName>
</protein>
<comment type="subcellular location">
    <subcellularLocation>
        <location evidence="1 16">Endoplasmic reticulum membrane</location>
        <topology evidence="1 16">Multi-pass membrane protein</topology>
    </subcellularLocation>
</comment>
<dbReference type="Proteomes" id="UP000319731">
    <property type="component" value="Unassembled WGS sequence"/>
</dbReference>
<evidence type="ECO:0000256" key="5">
    <source>
        <dbReference type="ARBA" id="ARBA00013244"/>
    </source>
</evidence>
<dbReference type="GO" id="GO:0004144">
    <property type="term" value="F:diacylglycerol O-acyltransferase activity"/>
    <property type="evidence" value="ECO:0007669"/>
    <property type="project" value="UniProtKB-UniRule"/>
</dbReference>
<keyword evidence="12 16" id="KW-0443">Lipid metabolism</keyword>
<keyword evidence="14 16" id="KW-0012">Acyltransferase</keyword>
<keyword evidence="10 16" id="KW-0256">Endoplasmic reticulum</keyword>
<dbReference type="GO" id="GO:0019432">
    <property type="term" value="P:triglyceride biosynthetic process"/>
    <property type="evidence" value="ECO:0007669"/>
    <property type="project" value="UniProtKB-UniRule"/>
</dbReference>
<accession>A0A507C4R4</accession>
<keyword evidence="13" id="KW-0472">Membrane</keyword>
<dbReference type="PANTHER" id="PTHR12317:SF0">
    <property type="entry name" value="ACYLTRANSFERASE"/>
    <property type="match status" value="1"/>
</dbReference>
<comment type="pathway">
    <text evidence="2 16">Glycerolipid metabolism; triacylglycerol biosynthesis.</text>
</comment>
<dbReference type="EMBL" id="QEAO01000029">
    <property type="protein sequence ID" value="TPX32523.1"/>
    <property type="molecule type" value="Genomic_DNA"/>
</dbReference>
<comment type="similarity">
    <text evidence="4 16">Belongs to the diacylglycerol acyltransferase family.</text>
</comment>
<evidence type="ECO:0000256" key="4">
    <source>
        <dbReference type="ARBA" id="ARBA00005420"/>
    </source>
</evidence>
<evidence type="ECO:0000256" key="7">
    <source>
        <dbReference type="ARBA" id="ARBA00022679"/>
    </source>
</evidence>
<evidence type="ECO:0000256" key="8">
    <source>
        <dbReference type="ARBA" id="ARBA00022692"/>
    </source>
</evidence>
<comment type="pathway">
    <text evidence="3">Lipid metabolism.</text>
</comment>
<dbReference type="InterPro" id="IPR007130">
    <property type="entry name" value="DAGAT"/>
</dbReference>
<dbReference type="STRING" id="1806994.A0A507C4R4"/>
<keyword evidence="8" id="KW-0812">Transmembrane</keyword>
<evidence type="ECO:0000256" key="6">
    <source>
        <dbReference type="ARBA" id="ARBA00022516"/>
    </source>
</evidence>
<sequence length="315" mass="35799">MGKPTEAANGSSGKAAAASKVPEYSAVDYLIQTYWWLWLLYIPYIYFDRETAWKGGSNRYQWFRDGIWWRYYRDFFNVKLHKTADLDPKKNYLMAYAPHGIYGLGATVSVQSPYCNFKELFPGIDIKTGTLDSNFNVPFWREWNFAFNLVSVSAKSLTHILTKSGPGRSAMIVVGGAEEALYAYPGQNKLVLKKRKGFVKLAIRTGASLVPVFCFGENDCFWQLRGPVIAKYHAWFKRNFGWVNLIFYGQIPFITMPRKVQLAIVIGAPVAVIKQDNPSTEYIDEVWHNYVAALHAAYDAHKNTYAPGVPLEIVA</sequence>
<keyword evidence="18" id="KW-1185">Reference proteome</keyword>
<dbReference type="GO" id="GO:0006071">
    <property type="term" value="P:glycerol metabolic process"/>
    <property type="evidence" value="ECO:0007669"/>
    <property type="project" value="UniProtKB-UniRule"/>
</dbReference>
<evidence type="ECO:0000256" key="2">
    <source>
        <dbReference type="ARBA" id="ARBA00004771"/>
    </source>
</evidence>
<dbReference type="UniPathway" id="UPA00282"/>
<evidence type="ECO:0000256" key="14">
    <source>
        <dbReference type="ARBA" id="ARBA00023315"/>
    </source>
</evidence>
<keyword evidence="11" id="KW-1133">Transmembrane helix</keyword>
<keyword evidence="7" id="KW-0808">Transferase</keyword>
<dbReference type="Pfam" id="PF03982">
    <property type="entry name" value="DAGAT"/>
    <property type="match status" value="1"/>
</dbReference>
<name>A0A507C4R4_9FUNG</name>
<dbReference type="PANTHER" id="PTHR12317">
    <property type="entry name" value="DIACYLGLYCEROL O-ACYLTRANSFERASE"/>
    <property type="match status" value="1"/>
</dbReference>
<dbReference type="CDD" id="cd07987">
    <property type="entry name" value="LPLAT_MGAT-like"/>
    <property type="match status" value="1"/>
</dbReference>
<keyword evidence="9" id="KW-0319">Glycerol metabolism</keyword>
<organism evidence="17 18">
    <name type="scientific">Synchytrium microbalum</name>
    <dbReference type="NCBI Taxonomy" id="1806994"/>
    <lineage>
        <taxon>Eukaryota</taxon>
        <taxon>Fungi</taxon>
        <taxon>Fungi incertae sedis</taxon>
        <taxon>Chytridiomycota</taxon>
        <taxon>Chytridiomycota incertae sedis</taxon>
        <taxon>Chytridiomycetes</taxon>
        <taxon>Synchytriales</taxon>
        <taxon>Synchytriaceae</taxon>
        <taxon>Synchytrium</taxon>
    </lineage>
</organism>
<dbReference type="GO" id="GO:0005789">
    <property type="term" value="C:endoplasmic reticulum membrane"/>
    <property type="evidence" value="ECO:0007669"/>
    <property type="project" value="UniProtKB-SubCell"/>
</dbReference>
<dbReference type="EC" id="2.3.1.20" evidence="5 16"/>
<evidence type="ECO:0000256" key="3">
    <source>
        <dbReference type="ARBA" id="ARBA00005189"/>
    </source>
</evidence>
<comment type="caution">
    <text evidence="17">The sequence shown here is derived from an EMBL/GenBank/DDBJ whole genome shotgun (WGS) entry which is preliminary data.</text>
</comment>
<evidence type="ECO:0000256" key="13">
    <source>
        <dbReference type="ARBA" id="ARBA00023136"/>
    </source>
</evidence>
<dbReference type="RefSeq" id="XP_031023710.1">
    <property type="nucleotide sequence ID" value="XM_031170276.1"/>
</dbReference>
<evidence type="ECO:0000256" key="10">
    <source>
        <dbReference type="ARBA" id="ARBA00022824"/>
    </source>
</evidence>
<evidence type="ECO:0000256" key="9">
    <source>
        <dbReference type="ARBA" id="ARBA00022798"/>
    </source>
</evidence>
<gene>
    <name evidence="17" type="ORF">SmJEL517_g04348</name>
</gene>